<evidence type="ECO:0000313" key="2">
    <source>
        <dbReference type="EMBL" id="GGR97100.1"/>
    </source>
</evidence>
<comment type="caution">
    <text evidence="2">The sequence shown here is derived from an EMBL/GenBank/DDBJ whole genome shotgun (WGS) entry which is preliminary data.</text>
</comment>
<feature type="region of interest" description="Disordered" evidence="1">
    <location>
        <begin position="1"/>
        <end position="30"/>
    </location>
</feature>
<keyword evidence="3" id="KW-1185">Reference proteome</keyword>
<organism evidence="2 3">
    <name type="scientific">Streptomyces humidus</name>
    <dbReference type="NCBI Taxonomy" id="52259"/>
    <lineage>
        <taxon>Bacteria</taxon>
        <taxon>Bacillati</taxon>
        <taxon>Actinomycetota</taxon>
        <taxon>Actinomycetes</taxon>
        <taxon>Kitasatosporales</taxon>
        <taxon>Streptomycetaceae</taxon>
        <taxon>Streptomyces</taxon>
    </lineage>
</organism>
<dbReference type="Proteomes" id="UP000606194">
    <property type="component" value="Unassembled WGS sequence"/>
</dbReference>
<dbReference type="EMBL" id="BMTL01000016">
    <property type="protein sequence ID" value="GGR97100.1"/>
    <property type="molecule type" value="Genomic_DNA"/>
</dbReference>
<reference evidence="2" key="2">
    <citation type="submission" date="2020-09" db="EMBL/GenBank/DDBJ databases">
        <authorList>
            <person name="Sun Q."/>
            <person name="Ohkuma M."/>
        </authorList>
    </citation>
    <scope>NUCLEOTIDE SEQUENCE</scope>
    <source>
        <strain evidence="2">JCM 4386</strain>
    </source>
</reference>
<accession>A0A918L4D4</accession>
<protein>
    <submittedName>
        <fullName evidence="2">Uncharacterized protein</fullName>
    </submittedName>
</protein>
<gene>
    <name evidence="2" type="ORF">GCM10010269_39890</name>
</gene>
<name>A0A918L4D4_9ACTN</name>
<evidence type="ECO:0000256" key="1">
    <source>
        <dbReference type="SAM" id="MobiDB-lite"/>
    </source>
</evidence>
<reference evidence="2" key="1">
    <citation type="journal article" date="2014" name="Int. J. Syst. Evol. Microbiol.">
        <title>Complete genome sequence of Corynebacterium casei LMG S-19264T (=DSM 44701T), isolated from a smear-ripened cheese.</title>
        <authorList>
            <consortium name="US DOE Joint Genome Institute (JGI-PGF)"/>
            <person name="Walter F."/>
            <person name="Albersmeier A."/>
            <person name="Kalinowski J."/>
            <person name="Ruckert C."/>
        </authorList>
    </citation>
    <scope>NUCLEOTIDE SEQUENCE</scope>
    <source>
        <strain evidence="2">JCM 4386</strain>
    </source>
</reference>
<evidence type="ECO:0000313" key="3">
    <source>
        <dbReference type="Proteomes" id="UP000606194"/>
    </source>
</evidence>
<feature type="region of interest" description="Disordered" evidence="1">
    <location>
        <begin position="252"/>
        <end position="310"/>
    </location>
</feature>
<dbReference type="AlphaFoldDB" id="A0A918L4D4"/>
<sequence>MGPADRLPIGNEGLAQPRDPRARIGATLPPHGKNLPALTWPTAQPVAALCVLRTAVGWRALQLALLVVGLSALAFLCGEQARAAEGLPMPTALIAEVSASAPTVKSTHVVTRVSERSGRAATRFRTLVRTQVRPDAWTEARVPVRLSVSLPVRLPAALDLPVVSDLSRPPALPGVPSLPGVPGVPALPSSPVGMPPVGSAGTVVVPSPLPLTSPLPPSSGGHGTVARGTAHVGTGAGRMIAAASETPAYGPASFVTGGSERAGHRGAPAHGGTSAVPSPVSRPAQQGPDGDPDGVPASDSGVSRHGDAQAVVTPFHRPVLWPALGGAEDSDVVETRDRYRDVPVFPG</sequence>
<proteinExistence type="predicted"/>